<dbReference type="Proteomes" id="UP000269669">
    <property type="component" value="Unassembled WGS sequence"/>
</dbReference>
<dbReference type="Gene3D" id="3.20.20.100">
    <property type="entry name" value="NADP-dependent oxidoreductase domain"/>
    <property type="match status" value="1"/>
</dbReference>
<comment type="caution">
    <text evidence="3">The sequence shown here is derived from an EMBL/GenBank/DDBJ whole genome shotgun (WGS) entry which is preliminary data.</text>
</comment>
<proteinExistence type="predicted"/>
<feature type="chain" id="PRO_5018739937" evidence="1">
    <location>
        <begin position="33"/>
        <end position="362"/>
    </location>
</feature>
<dbReference type="CDD" id="cd19100">
    <property type="entry name" value="AKR_unchar"/>
    <property type="match status" value="1"/>
</dbReference>
<dbReference type="Pfam" id="PF00248">
    <property type="entry name" value="Aldo_ket_red"/>
    <property type="match status" value="1"/>
</dbReference>
<gene>
    <name evidence="3" type="ORF">EDE15_1741</name>
</gene>
<dbReference type="InterPro" id="IPR006311">
    <property type="entry name" value="TAT_signal"/>
</dbReference>
<feature type="signal peptide" evidence="1">
    <location>
        <begin position="1"/>
        <end position="32"/>
    </location>
</feature>
<dbReference type="SUPFAM" id="SSF51430">
    <property type="entry name" value="NAD(P)-linked oxidoreductase"/>
    <property type="match status" value="1"/>
</dbReference>
<dbReference type="PROSITE" id="PS51318">
    <property type="entry name" value="TAT"/>
    <property type="match status" value="1"/>
</dbReference>
<dbReference type="Pfam" id="PF10518">
    <property type="entry name" value="TAT_signal"/>
    <property type="match status" value="1"/>
</dbReference>
<evidence type="ECO:0000256" key="1">
    <source>
        <dbReference type="SAM" id="SignalP"/>
    </source>
</evidence>
<dbReference type="RefSeq" id="WP_185827403.1">
    <property type="nucleotide sequence ID" value="NZ_RSDW01000001.1"/>
</dbReference>
<accession>A0A3R9WFW5</accession>
<evidence type="ECO:0000259" key="2">
    <source>
        <dbReference type="Pfam" id="PF00248"/>
    </source>
</evidence>
<dbReference type="PANTHER" id="PTHR43312">
    <property type="entry name" value="D-THREO-ALDOSE 1-DEHYDROGENASE"/>
    <property type="match status" value="1"/>
</dbReference>
<keyword evidence="4" id="KW-1185">Reference proteome</keyword>
<reference evidence="3 4" key="1">
    <citation type="submission" date="2018-12" db="EMBL/GenBank/DDBJ databases">
        <title>Sequencing of bacterial isolates from soil warming experiment in Harvard Forest, Massachusetts, USA.</title>
        <authorList>
            <person name="Deangelis K."/>
        </authorList>
    </citation>
    <scope>NUCLEOTIDE SEQUENCE [LARGE SCALE GENOMIC DNA]</scope>
    <source>
        <strain evidence="3 4">EB153</strain>
    </source>
</reference>
<dbReference type="InterPro" id="IPR019546">
    <property type="entry name" value="TAT_signal_bac_arc"/>
</dbReference>
<dbReference type="NCBIfam" id="TIGR01409">
    <property type="entry name" value="TAT_signal_seq"/>
    <property type="match status" value="1"/>
</dbReference>
<dbReference type="EMBL" id="RSDW01000001">
    <property type="protein sequence ID" value="RSL16230.1"/>
    <property type="molecule type" value="Genomic_DNA"/>
</dbReference>
<evidence type="ECO:0000313" key="4">
    <source>
        <dbReference type="Proteomes" id="UP000269669"/>
    </source>
</evidence>
<dbReference type="InterPro" id="IPR053135">
    <property type="entry name" value="AKR2_Oxidoreductase"/>
</dbReference>
<feature type="domain" description="NADP-dependent oxidoreductase" evidence="2">
    <location>
        <begin position="62"/>
        <end position="335"/>
    </location>
</feature>
<dbReference type="AlphaFoldDB" id="A0A3R9WFW5"/>
<protein>
    <submittedName>
        <fullName evidence="3">Secreted protein</fullName>
    </submittedName>
</protein>
<name>A0A3R9WFW5_9BACT</name>
<dbReference type="InterPro" id="IPR023210">
    <property type="entry name" value="NADP_OxRdtase_dom"/>
</dbReference>
<evidence type="ECO:0000313" key="3">
    <source>
        <dbReference type="EMBL" id="RSL16230.1"/>
    </source>
</evidence>
<dbReference type="InterPro" id="IPR036812">
    <property type="entry name" value="NAD(P)_OxRdtase_dom_sf"/>
</dbReference>
<dbReference type="PANTHER" id="PTHR43312:SF1">
    <property type="entry name" value="NADP-DEPENDENT OXIDOREDUCTASE DOMAIN-CONTAINING PROTEIN"/>
    <property type="match status" value="1"/>
</dbReference>
<organism evidence="3 4">
    <name type="scientific">Edaphobacter aggregans</name>
    <dbReference type="NCBI Taxonomy" id="570835"/>
    <lineage>
        <taxon>Bacteria</taxon>
        <taxon>Pseudomonadati</taxon>
        <taxon>Acidobacteriota</taxon>
        <taxon>Terriglobia</taxon>
        <taxon>Terriglobales</taxon>
        <taxon>Acidobacteriaceae</taxon>
        <taxon>Edaphobacter</taxon>
    </lineage>
</organism>
<sequence length="362" mass="40191">MKQPSSFPDRRQFLKTGGALAAAGLLSHKAQAAQNQLPALPFNQKTQTSMPTRNFGKTGFKVGLFSLGGQSALEKPNNFDLAVPLIERALDLGVNFIDTAARYGFPERWSEQYIGRVMQHRRNDVYLVTKSRERTRDAALRDIEQSLKLMKTDHLDLWLLHNIGIPEEVDAVFAKGGAMEAFTQMQDQKVVRNLGVAAHYHPEPIIDLINRHPFDAVLLAINAADSLSPHSFTAKLLPLAVEKEMGIFGMKIASRGRILSSWTPPPVEVQKRSWEGVATRPGTLTIREATRYVLSLPVSTVIIGCDDIAQLEENVQIAREFNPLSQAQMAALTQKTAPIEAQANFFHSETRPREIASSNTDE</sequence>
<keyword evidence="1" id="KW-0732">Signal</keyword>